<dbReference type="InterPro" id="IPR000276">
    <property type="entry name" value="GPCR_Rhodpsn"/>
</dbReference>
<evidence type="ECO:0000256" key="2">
    <source>
        <dbReference type="ARBA" id="ARBA00010663"/>
    </source>
</evidence>
<gene>
    <name evidence="13" type="ORF">niasHT_033343</name>
</gene>
<keyword evidence="6 11" id="KW-0472">Membrane</keyword>
<evidence type="ECO:0000256" key="4">
    <source>
        <dbReference type="ARBA" id="ARBA00022989"/>
    </source>
</evidence>
<evidence type="ECO:0000313" key="14">
    <source>
        <dbReference type="Proteomes" id="UP001620626"/>
    </source>
</evidence>
<comment type="similarity">
    <text evidence="2 9">Belongs to the G-protein coupled receptor 1 family.</text>
</comment>
<organism evidence="13 14">
    <name type="scientific">Heterodera trifolii</name>
    <dbReference type="NCBI Taxonomy" id="157864"/>
    <lineage>
        <taxon>Eukaryota</taxon>
        <taxon>Metazoa</taxon>
        <taxon>Ecdysozoa</taxon>
        <taxon>Nematoda</taxon>
        <taxon>Chromadorea</taxon>
        <taxon>Rhabditida</taxon>
        <taxon>Tylenchina</taxon>
        <taxon>Tylenchomorpha</taxon>
        <taxon>Tylenchoidea</taxon>
        <taxon>Heteroderidae</taxon>
        <taxon>Heteroderinae</taxon>
        <taxon>Heterodera</taxon>
    </lineage>
</organism>
<feature type="transmembrane region" description="Helical" evidence="11">
    <location>
        <begin position="171"/>
        <end position="189"/>
    </location>
</feature>
<name>A0ABD2I8F8_9BILA</name>
<feature type="transmembrane region" description="Helical" evidence="11">
    <location>
        <begin position="311"/>
        <end position="330"/>
    </location>
</feature>
<dbReference type="CDD" id="cd15203">
    <property type="entry name" value="7tmA_NPYR-like"/>
    <property type="match status" value="1"/>
</dbReference>
<feature type="transmembrane region" description="Helical" evidence="11">
    <location>
        <begin position="52"/>
        <end position="80"/>
    </location>
</feature>
<evidence type="ECO:0000313" key="13">
    <source>
        <dbReference type="EMBL" id="KAL3074135.1"/>
    </source>
</evidence>
<evidence type="ECO:0000256" key="3">
    <source>
        <dbReference type="ARBA" id="ARBA00022692"/>
    </source>
</evidence>
<dbReference type="Pfam" id="PF00001">
    <property type="entry name" value="7tm_1"/>
    <property type="match status" value="1"/>
</dbReference>
<feature type="compositionally biased region" description="Gly residues" evidence="10">
    <location>
        <begin position="404"/>
        <end position="421"/>
    </location>
</feature>
<dbReference type="EMBL" id="JBICBT010001298">
    <property type="protein sequence ID" value="KAL3074135.1"/>
    <property type="molecule type" value="Genomic_DNA"/>
</dbReference>
<dbReference type="PANTHER" id="PTHR24235">
    <property type="entry name" value="NEUROPEPTIDE Y RECEPTOR"/>
    <property type="match status" value="1"/>
</dbReference>
<dbReference type="GO" id="GO:0004930">
    <property type="term" value="F:G protein-coupled receptor activity"/>
    <property type="evidence" value="ECO:0007669"/>
    <property type="project" value="UniProtKB-KW"/>
</dbReference>
<evidence type="ECO:0000256" key="8">
    <source>
        <dbReference type="ARBA" id="ARBA00023224"/>
    </source>
</evidence>
<dbReference type="PANTHER" id="PTHR24235:SF27">
    <property type="entry name" value="NEUROPEPTIDE RECEPTOR NPR-1"/>
    <property type="match status" value="1"/>
</dbReference>
<keyword evidence="3 9" id="KW-0812">Transmembrane</keyword>
<keyword evidence="7 9" id="KW-0675">Receptor</keyword>
<evidence type="ECO:0000256" key="9">
    <source>
        <dbReference type="RuleBase" id="RU000688"/>
    </source>
</evidence>
<keyword evidence="4 11" id="KW-1133">Transmembrane helix</keyword>
<keyword evidence="14" id="KW-1185">Reference proteome</keyword>
<dbReference type="Proteomes" id="UP001620626">
    <property type="component" value="Unassembled WGS sequence"/>
</dbReference>
<evidence type="ECO:0000256" key="5">
    <source>
        <dbReference type="ARBA" id="ARBA00023040"/>
    </source>
</evidence>
<dbReference type="GO" id="GO:0016020">
    <property type="term" value="C:membrane"/>
    <property type="evidence" value="ECO:0007669"/>
    <property type="project" value="UniProtKB-SubCell"/>
</dbReference>
<dbReference type="PRINTS" id="PR01012">
    <property type="entry name" value="NRPEPTIDEYR"/>
</dbReference>
<dbReference type="PROSITE" id="PS50262">
    <property type="entry name" value="G_PROTEIN_RECEP_F1_2"/>
    <property type="match status" value="1"/>
</dbReference>
<accession>A0ABD2I8F8</accession>
<evidence type="ECO:0000256" key="11">
    <source>
        <dbReference type="SAM" id="Phobius"/>
    </source>
</evidence>
<evidence type="ECO:0000256" key="7">
    <source>
        <dbReference type="ARBA" id="ARBA00023170"/>
    </source>
</evidence>
<feature type="transmembrane region" description="Helical" evidence="11">
    <location>
        <begin position="129"/>
        <end position="150"/>
    </location>
</feature>
<keyword evidence="5 9" id="KW-0297">G-protein coupled receptor</keyword>
<feature type="transmembrane region" description="Helical" evidence="11">
    <location>
        <begin position="92"/>
        <end position="117"/>
    </location>
</feature>
<keyword evidence="8 9" id="KW-0807">Transducer</keyword>
<evidence type="ECO:0000259" key="12">
    <source>
        <dbReference type="PROSITE" id="PS50262"/>
    </source>
</evidence>
<dbReference type="SUPFAM" id="SSF81321">
    <property type="entry name" value="Family A G protein-coupled receptor-like"/>
    <property type="match status" value="1"/>
</dbReference>
<comment type="subcellular location">
    <subcellularLocation>
        <location evidence="1">Membrane</location>
        <topology evidence="1">Multi-pass membrane protein</topology>
    </subcellularLocation>
</comment>
<feature type="domain" description="G-protein coupled receptors family 1 profile" evidence="12">
    <location>
        <begin position="71"/>
        <end position="372"/>
    </location>
</feature>
<evidence type="ECO:0000256" key="1">
    <source>
        <dbReference type="ARBA" id="ARBA00004141"/>
    </source>
</evidence>
<feature type="transmembrane region" description="Helical" evidence="11">
    <location>
        <begin position="217"/>
        <end position="244"/>
    </location>
</feature>
<dbReference type="PROSITE" id="PS00237">
    <property type="entry name" value="G_PROTEIN_RECEP_F1_1"/>
    <property type="match status" value="1"/>
</dbReference>
<evidence type="ECO:0000256" key="10">
    <source>
        <dbReference type="SAM" id="MobiDB-lite"/>
    </source>
</evidence>
<dbReference type="PRINTS" id="PR00237">
    <property type="entry name" value="GPCRRHODOPSN"/>
</dbReference>
<dbReference type="Gene3D" id="1.20.1070.10">
    <property type="entry name" value="Rhodopsin 7-helix transmembrane proteins"/>
    <property type="match status" value="1"/>
</dbReference>
<sequence>MFSNVDATQSAPSLIAAVQQTIVPSIDQPQRQERQQCLHYVDQQPDPSNSQWAIALFLALYSNIFVLGLLGNLAIVLVTVQCRQLRSVQNIFILNLAISDVIVCLLSLPFTPVSYIYKEWLFGSAICHLLPMVQAASVFVSTFSLSAIAIDRYWLVLYPHSNSISHARATVVAAVLWLFSVLISVPYSIHMTLVEYDGYCGKFCTEQWPSMQIRRGYSLSVVVLQFLIPFVTMSFCYASIFALLRRRANTKIQQLNERQKMLINSSNMFSEGGSIGEKCQSVDNDLCRVPSRSDNRTHRVNAVNKQQRRTTLILVTIVLFFFFAWLPHNIREMVIEYDEQLLHWDGINYTYFLSMVTHSLAMTTNVANPILYAWLNPTFKELFLRTANALVLRRNKMRRNASSAGGGSVRSERAGGGGGGQKATTPAGMAQKNSNNNRQTPPQLRPEREEEEGGNLSSSNGTATQQTMIIEACELRPPTKKDYI</sequence>
<proteinExistence type="inferred from homology"/>
<dbReference type="AlphaFoldDB" id="A0ABD2I8F8"/>
<reference evidence="13 14" key="1">
    <citation type="submission" date="2024-10" db="EMBL/GenBank/DDBJ databases">
        <authorList>
            <person name="Kim D."/>
        </authorList>
    </citation>
    <scope>NUCLEOTIDE SEQUENCE [LARGE SCALE GENOMIC DNA]</scope>
    <source>
        <strain evidence="13">BH-2024</strain>
    </source>
</reference>
<feature type="compositionally biased region" description="Basic and acidic residues" evidence="10">
    <location>
        <begin position="473"/>
        <end position="484"/>
    </location>
</feature>
<evidence type="ECO:0000256" key="6">
    <source>
        <dbReference type="ARBA" id="ARBA00023136"/>
    </source>
</evidence>
<feature type="region of interest" description="Disordered" evidence="10">
    <location>
        <begin position="400"/>
        <end position="484"/>
    </location>
</feature>
<dbReference type="InterPro" id="IPR017452">
    <property type="entry name" value="GPCR_Rhodpsn_7TM"/>
</dbReference>
<comment type="caution">
    <text evidence="13">The sequence shown here is derived from an EMBL/GenBank/DDBJ whole genome shotgun (WGS) entry which is preliminary data.</text>
</comment>
<protein>
    <recommendedName>
        <fullName evidence="12">G-protein coupled receptors family 1 profile domain-containing protein</fullName>
    </recommendedName>
</protein>
<dbReference type="InterPro" id="IPR000611">
    <property type="entry name" value="NPY_rcpt"/>
</dbReference>